<dbReference type="Pfam" id="PF00903">
    <property type="entry name" value="Glyoxalase"/>
    <property type="match status" value="1"/>
</dbReference>
<dbReference type="KEGG" id="ntd:EGO55_00745"/>
<dbReference type="Proteomes" id="UP000016568">
    <property type="component" value="Unassembled WGS sequence"/>
</dbReference>
<evidence type="ECO:0000313" key="3">
    <source>
        <dbReference type="Proteomes" id="UP000016568"/>
    </source>
</evidence>
<dbReference type="PANTHER" id="PTHR34109:SF1">
    <property type="entry name" value="VOC DOMAIN-CONTAINING PROTEIN"/>
    <property type="match status" value="1"/>
</dbReference>
<comment type="caution">
    <text evidence="2">The sequence shown here is derived from an EMBL/GenBank/DDBJ whole genome shotgun (WGS) entry which is preliminary data.</text>
</comment>
<sequence length="161" mass="16888">MTDTTPAAGISPYLVCDGAADAIAFYKKAFDAEELMRLDGPDGKVMHASVAINGATVMLTDERKEFGSLGPNTLGGTPVTLHLTVPNADEAIARATAAGATLAMAPEDMFWGDRYGQVKDPFGHSWSISHPLGNREMTADELREAARDAMCGQTSATPASA</sequence>
<dbReference type="PANTHER" id="PTHR34109">
    <property type="entry name" value="BNAUNNG04460D PROTEIN-RELATED"/>
    <property type="match status" value="1"/>
</dbReference>
<dbReference type="EMBL" id="BASZ01000002">
    <property type="protein sequence ID" value="GAD48161.1"/>
    <property type="molecule type" value="Genomic_DNA"/>
</dbReference>
<keyword evidence="3" id="KW-1185">Reference proteome</keyword>
<dbReference type="InterPro" id="IPR029068">
    <property type="entry name" value="Glyas_Bleomycin-R_OHBP_Dase"/>
</dbReference>
<dbReference type="Gene3D" id="3.30.720.110">
    <property type="match status" value="1"/>
</dbReference>
<dbReference type="PROSITE" id="PS51819">
    <property type="entry name" value="VOC"/>
    <property type="match status" value="1"/>
</dbReference>
<dbReference type="RefSeq" id="WP_021689068.1">
    <property type="nucleotide sequence ID" value="NZ_BASZ01000002.1"/>
</dbReference>
<feature type="domain" description="VOC" evidence="1">
    <location>
        <begin position="6"/>
        <end position="131"/>
    </location>
</feature>
<dbReference type="CDD" id="cd07246">
    <property type="entry name" value="VOC_like"/>
    <property type="match status" value="1"/>
</dbReference>
<protein>
    <recommendedName>
        <fullName evidence="1">VOC domain-containing protein</fullName>
    </recommendedName>
</protein>
<dbReference type="AlphaFoldDB" id="U2Y4W4"/>
<evidence type="ECO:0000259" key="1">
    <source>
        <dbReference type="PROSITE" id="PS51819"/>
    </source>
</evidence>
<proteinExistence type="predicted"/>
<name>U2Y4W4_9SPHN</name>
<dbReference type="Gene3D" id="3.30.720.120">
    <property type="match status" value="1"/>
</dbReference>
<gene>
    <name evidence="2" type="ORF">NT2_02_02430</name>
</gene>
<organism evidence="2 3">
    <name type="scientific">Caenibius tardaugens NBRC 16725</name>
    <dbReference type="NCBI Taxonomy" id="1219035"/>
    <lineage>
        <taxon>Bacteria</taxon>
        <taxon>Pseudomonadati</taxon>
        <taxon>Pseudomonadota</taxon>
        <taxon>Alphaproteobacteria</taxon>
        <taxon>Sphingomonadales</taxon>
        <taxon>Erythrobacteraceae</taxon>
        <taxon>Caenibius</taxon>
    </lineage>
</organism>
<dbReference type="InterPro" id="IPR037523">
    <property type="entry name" value="VOC_core"/>
</dbReference>
<dbReference type="InterPro" id="IPR004360">
    <property type="entry name" value="Glyas_Fos-R_dOase_dom"/>
</dbReference>
<dbReference type="OrthoDB" id="9795306at2"/>
<dbReference type="SUPFAM" id="SSF54593">
    <property type="entry name" value="Glyoxalase/Bleomycin resistance protein/Dihydroxybiphenyl dioxygenase"/>
    <property type="match status" value="1"/>
</dbReference>
<accession>U2Y4W4</accession>
<reference evidence="2 3" key="1">
    <citation type="submission" date="2013-09" db="EMBL/GenBank/DDBJ databases">
        <title>Whole genome shotgun sequence of Novosphingobium tardaugens NBRC 16725.</title>
        <authorList>
            <person name="Isaki S."/>
            <person name="Hosoyama A."/>
            <person name="Tsuchikane K."/>
            <person name="Katsumata H."/>
            <person name="Ando Y."/>
            <person name="Yamazaki S."/>
            <person name="Fujita N."/>
        </authorList>
    </citation>
    <scope>NUCLEOTIDE SEQUENCE [LARGE SCALE GENOMIC DNA]</scope>
    <source>
        <strain evidence="2 3">NBRC 16725</strain>
    </source>
</reference>
<dbReference type="eggNOG" id="COG2764">
    <property type="taxonomic scope" value="Bacteria"/>
</dbReference>
<evidence type="ECO:0000313" key="2">
    <source>
        <dbReference type="EMBL" id="GAD48161.1"/>
    </source>
</evidence>